<dbReference type="Gene3D" id="3.90.79.10">
    <property type="entry name" value="Nucleoside Triphosphate Pyrophosphohydrolase"/>
    <property type="match status" value="1"/>
</dbReference>
<dbReference type="AlphaFoldDB" id="A0A1H9AVC0"/>
<dbReference type="InterPro" id="IPR000086">
    <property type="entry name" value="NUDIX_hydrolase_dom"/>
</dbReference>
<dbReference type="EMBL" id="FOFR01000001">
    <property type="protein sequence ID" value="SEP80441.1"/>
    <property type="molecule type" value="Genomic_DNA"/>
</dbReference>
<dbReference type="GO" id="GO:0016787">
    <property type="term" value="F:hydrolase activity"/>
    <property type="evidence" value="ECO:0007669"/>
    <property type="project" value="UniProtKB-KW"/>
</dbReference>
<dbReference type="PANTHER" id="PTHR43046">
    <property type="entry name" value="GDP-MANNOSE MANNOSYL HYDROLASE"/>
    <property type="match status" value="1"/>
</dbReference>
<feature type="domain" description="Nudix hydrolase" evidence="3">
    <location>
        <begin position="17"/>
        <end position="147"/>
    </location>
</feature>
<dbReference type="Proteomes" id="UP000199352">
    <property type="component" value="Unassembled WGS sequence"/>
</dbReference>
<dbReference type="Pfam" id="PF00293">
    <property type="entry name" value="NUDIX"/>
    <property type="match status" value="1"/>
</dbReference>
<comment type="cofactor">
    <cofactor evidence="1">
        <name>Mg(2+)</name>
        <dbReference type="ChEBI" id="CHEBI:18420"/>
    </cofactor>
</comment>
<name>A0A1H9AVC0_9PSEU</name>
<evidence type="ECO:0000256" key="1">
    <source>
        <dbReference type="ARBA" id="ARBA00001946"/>
    </source>
</evidence>
<keyword evidence="2" id="KW-0378">Hydrolase</keyword>
<reference evidence="5" key="1">
    <citation type="submission" date="2016-10" db="EMBL/GenBank/DDBJ databases">
        <authorList>
            <person name="Varghese N."/>
            <person name="Submissions S."/>
        </authorList>
    </citation>
    <scope>NUCLEOTIDE SEQUENCE [LARGE SCALE GENOMIC DNA]</scope>
    <source>
        <strain evidence="5">CGMCC 4.3525</strain>
    </source>
</reference>
<evidence type="ECO:0000313" key="4">
    <source>
        <dbReference type="EMBL" id="SEP80441.1"/>
    </source>
</evidence>
<accession>A0A1H9AVC0</accession>
<protein>
    <submittedName>
        <fullName evidence="4">ADP-ribose pyrophosphatase YjhB, NUDIX family</fullName>
    </submittedName>
</protein>
<dbReference type="PRINTS" id="PR00502">
    <property type="entry name" value="NUDIXFAMILY"/>
</dbReference>
<sequence length="156" mass="17600">MARVDYFHDPHAPKANSLRPAVSAFVQDDAGRLLMIRRTDNDKYAIPGGQQEVGETLTQATIREVMEETGVAVEVTDLIGLYSNPEHVIEYDDGEVRQEFSICFRARPLGGDLRTSSESKEVQWVSLNEIDRLDIHPSIRLRINHALAETTTPYFT</sequence>
<evidence type="ECO:0000256" key="2">
    <source>
        <dbReference type="ARBA" id="ARBA00022801"/>
    </source>
</evidence>
<proteinExistence type="predicted"/>
<dbReference type="SUPFAM" id="SSF55811">
    <property type="entry name" value="Nudix"/>
    <property type="match status" value="1"/>
</dbReference>
<gene>
    <name evidence="4" type="ORF">SAMN05216188_101540</name>
</gene>
<dbReference type="PROSITE" id="PS51462">
    <property type="entry name" value="NUDIX"/>
    <property type="match status" value="1"/>
</dbReference>
<dbReference type="InterPro" id="IPR020476">
    <property type="entry name" value="Nudix_hydrolase"/>
</dbReference>
<organism evidence="4 5">
    <name type="scientific">Lentzea xinjiangensis</name>
    <dbReference type="NCBI Taxonomy" id="402600"/>
    <lineage>
        <taxon>Bacteria</taxon>
        <taxon>Bacillati</taxon>
        <taxon>Actinomycetota</taxon>
        <taxon>Actinomycetes</taxon>
        <taxon>Pseudonocardiales</taxon>
        <taxon>Pseudonocardiaceae</taxon>
        <taxon>Lentzea</taxon>
    </lineage>
</organism>
<dbReference type="PANTHER" id="PTHR43046:SF16">
    <property type="entry name" value="ADP-RIBOSE PYROPHOSPHATASE YJHB-RELATED"/>
    <property type="match status" value="1"/>
</dbReference>
<dbReference type="InterPro" id="IPR015797">
    <property type="entry name" value="NUDIX_hydrolase-like_dom_sf"/>
</dbReference>
<evidence type="ECO:0000259" key="3">
    <source>
        <dbReference type="PROSITE" id="PS51462"/>
    </source>
</evidence>
<dbReference type="OrthoDB" id="9814308at2"/>
<evidence type="ECO:0000313" key="5">
    <source>
        <dbReference type="Proteomes" id="UP000199352"/>
    </source>
</evidence>
<dbReference type="RefSeq" id="WP_089948753.1">
    <property type="nucleotide sequence ID" value="NZ_FOFR01000001.1"/>
</dbReference>
<dbReference type="STRING" id="402600.SAMN05216188_101540"/>
<keyword evidence="5" id="KW-1185">Reference proteome</keyword>